<feature type="compositionally biased region" description="Basic and acidic residues" evidence="1">
    <location>
        <begin position="138"/>
        <end position="148"/>
    </location>
</feature>
<proteinExistence type="predicted"/>
<feature type="region of interest" description="Disordered" evidence="1">
    <location>
        <begin position="206"/>
        <end position="268"/>
    </location>
</feature>
<organism evidence="2">
    <name type="scientific">Lygus hesperus</name>
    <name type="common">Western plant bug</name>
    <dbReference type="NCBI Taxonomy" id="30085"/>
    <lineage>
        <taxon>Eukaryota</taxon>
        <taxon>Metazoa</taxon>
        <taxon>Ecdysozoa</taxon>
        <taxon>Arthropoda</taxon>
        <taxon>Hexapoda</taxon>
        <taxon>Insecta</taxon>
        <taxon>Pterygota</taxon>
        <taxon>Neoptera</taxon>
        <taxon>Paraneoptera</taxon>
        <taxon>Hemiptera</taxon>
        <taxon>Heteroptera</taxon>
        <taxon>Panheteroptera</taxon>
        <taxon>Cimicomorpha</taxon>
        <taxon>Miridae</taxon>
        <taxon>Mirini</taxon>
        <taxon>Lygus</taxon>
    </lineage>
</organism>
<evidence type="ECO:0000313" key="2">
    <source>
        <dbReference type="EMBL" id="JAG25345.1"/>
    </source>
</evidence>
<accession>A0A0A9Y732</accession>
<sequence>MDQTERLMLVDRMKFLVNELRRLETCCPTNVPCRTSPSTPQSQPPCFMIKCELPKCRSNPDLEPLITWTPVMEVRKTTNTKVCTHPPENPLVKHLYVDTLKRPSVCGTMDPCMGHCPVLRDHDIRMSQSRRRSSLFKDPSKCTPEKRNGLQPSGRPSLISQGPSKCTPAHRDGTVELCCPTFGPPVDSCGQPYHCQVTLDGRSVCKPTDDISTRPQTGCDRKQPQSRFSKCDEKKIPQRTNTRRSLCDQPKSSTLSRSSASKATTKGKPPGNYCSDYVCNCCNCSKQPC</sequence>
<keyword evidence="2" id="KW-0547">Nucleotide-binding</keyword>
<dbReference type="EMBL" id="GBHO01018259">
    <property type="protein sequence ID" value="JAG25345.1"/>
    <property type="molecule type" value="Transcribed_RNA"/>
</dbReference>
<keyword evidence="2" id="KW-0378">Hydrolase</keyword>
<feature type="compositionally biased region" description="Low complexity" evidence="1">
    <location>
        <begin position="251"/>
        <end position="266"/>
    </location>
</feature>
<feature type="region of interest" description="Disordered" evidence="1">
    <location>
        <begin position="127"/>
        <end position="166"/>
    </location>
</feature>
<dbReference type="AlphaFoldDB" id="A0A0A9Y732"/>
<evidence type="ECO:0000256" key="1">
    <source>
        <dbReference type="SAM" id="MobiDB-lite"/>
    </source>
</evidence>
<protein>
    <submittedName>
        <fullName evidence="2">Putative DNA helicase INO80</fullName>
    </submittedName>
</protein>
<dbReference type="GO" id="GO:0004386">
    <property type="term" value="F:helicase activity"/>
    <property type="evidence" value="ECO:0007669"/>
    <property type="project" value="UniProtKB-KW"/>
</dbReference>
<keyword evidence="2" id="KW-0347">Helicase</keyword>
<reference evidence="2" key="2">
    <citation type="submission" date="2014-07" db="EMBL/GenBank/DDBJ databases">
        <authorList>
            <person name="Hull J."/>
        </authorList>
    </citation>
    <scope>NUCLEOTIDE SEQUENCE</scope>
</reference>
<feature type="compositionally biased region" description="Basic and acidic residues" evidence="1">
    <location>
        <begin position="219"/>
        <end position="236"/>
    </location>
</feature>
<keyword evidence="2" id="KW-0067">ATP-binding</keyword>
<name>A0A0A9Y732_LYGHE</name>
<gene>
    <name evidence="2" type="primary">INO80_0</name>
    <name evidence="2" type="ORF">CM83_28286</name>
</gene>
<reference evidence="2" key="1">
    <citation type="journal article" date="2014" name="PLoS ONE">
        <title>Transcriptome-Based Identification of ABC Transporters in the Western Tarnished Plant Bug Lygus hesperus.</title>
        <authorList>
            <person name="Hull J.J."/>
            <person name="Chaney K."/>
            <person name="Geib S.M."/>
            <person name="Fabrick J.A."/>
            <person name="Brent C.S."/>
            <person name="Walsh D."/>
            <person name="Lavine L.C."/>
        </authorList>
    </citation>
    <scope>NUCLEOTIDE SEQUENCE</scope>
</reference>